<comment type="caution">
    <text evidence="2">The sequence shown here is derived from an EMBL/GenBank/DDBJ whole genome shotgun (WGS) entry which is preliminary data.</text>
</comment>
<keyword evidence="3" id="KW-1185">Reference proteome</keyword>
<protein>
    <submittedName>
        <fullName evidence="2">Ribonuclease H-like domain-containing protein</fullName>
    </submittedName>
</protein>
<sequence length="546" mass="62227">MILENVNNNVGELVGRKAIGSKWICKVKFRSSGEIDRYKARLVAQGFRQKEGIDYEKTFSPNVKMVTIICLLNIVVSMSWSVFQLDVNNAFLYGDLEESDKGVFLSLLIYVDDIIITGNSVFEIDKFKVFFKSKFMIKDLGKLKYFLGIEVVDTNKASDKDHLLENITDYQKLMGKLIYLTNTKPNISYVVHCLSQFMHSPLTSNIKIAFKILRYLKSFPGLGIHITKTSGMFLTAYSDTDWAKCVVTRKSVTGYSEYRALASVTSEVIWILKFLKDLQIENLLPVSLHCDSNSAIKIDTNPVFHERTKHLEIDLHFVREKVLKCVVKIVKVDSANQIADILTKGLDTVQHLELVKILGKPLIISYEGASGDFTGCTGQPEPLRLKGKLILLLKASNLRIRTVLYDYMYGKTSFLNYIVSKYHADFDVLDNDGRTPLRWQITNSNEALRFFDYKSLNKRFETQIDKLYAENKSQQKAFEDEIERATIHAQQQISVAELKYAEALYVSLEMCETNGHLVQWYGGFTLLGKVSCSSLVEVDRGFLPRA</sequence>
<name>A0ABQ5IPX3_9ASTR</name>
<dbReference type="EMBL" id="BQNB010021048">
    <property type="protein sequence ID" value="GJU02310.1"/>
    <property type="molecule type" value="Genomic_DNA"/>
</dbReference>
<feature type="domain" description="Reverse transcriptase Ty1/copia-type" evidence="1">
    <location>
        <begin position="108"/>
        <end position="154"/>
    </location>
</feature>
<dbReference type="InterPro" id="IPR013103">
    <property type="entry name" value="RVT_2"/>
</dbReference>
<dbReference type="CDD" id="cd09272">
    <property type="entry name" value="RNase_HI_RT_Ty1"/>
    <property type="match status" value="1"/>
</dbReference>
<accession>A0ABQ5IPX3</accession>
<reference evidence="2" key="2">
    <citation type="submission" date="2022-01" db="EMBL/GenBank/DDBJ databases">
        <authorList>
            <person name="Yamashiro T."/>
            <person name="Shiraishi A."/>
            <person name="Satake H."/>
            <person name="Nakayama K."/>
        </authorList>
    </citation>
    <scope>NUCLEOTIDE SEQUENCE</scope>
</reference>
<dbReference type="PANTHER" id="PTHR11439">
    <property type="entry name" value="GAG-POL-RELATED RETROTRANSPOSON"/>
    <property type="match status" value="1"/>
</dbReference>
<evidence type="ECO:0000313" key="3">
    <source>
        <dbReference type="Proteomes" id="UP001151760"/>
    </source>
</evidence>
<dbReference type="Proteomes" id="UP001151760">
    <property type="component" value="Unassembled WGS sequence"/>
</dbReference>
<evidence type="ECO:0000259" key="1">
    <source>
        <dbReference type="Pfam" id="PF07727"/>
    </source>
</evidence>
<dbReference type="Pfam" id="PF07727">
    <property type="entry name" value="RVT_2"/>
    <property type="match status" value="2"/>
</dbReference>
<proteinExistence type="predicted"/>
<dbReference type="PANTHER" id="PTHR11439:SF508">
    <property type="entry name" value="RNA-DIRECTED DNA POLYMERASE"/>
    <property type="match status" value="1"/>
</dbReference>
<reference evidence="2" key="1">
    <citation type="journal article" date="2022" name="Int. J. Mol. Sci.">
        <title>Draft Genome of Tanacetum Coccineum: Genomic Comparison of Closely Related Tanacetum-Family Plants.</title>
        <authorList>
            <person name="Yamashiro T."/>
            <person name="Shiraishi A."/>
            <person name="Nakayama K."/>
            <person name="Satake H."/>
        </authorList>
    </citation>
    <scope>NUCLEOTIDE SEQUENCE</scope>
</reference>
<dbReference type="SUPFAM" id="SSF56672">
    <property type="entry name" value="DNA/RNA polymerases"/>
    <property type="match status" value="1"/>
</dbReference>
<evidence type="ECO:0000313" key="2">
    <source>
        <dbReference type="EMBL" id="GJU02310.1"/>
    </source>
</evidence>
<organism evidence="2 3">
    <name type="scientific">Tanacetum coccineum</name>
    <dbReference type="NCBI Taxonomy" id="301880"/>
    <lineage>
        <taxon>Eukaryota</taxon>
        <taxon>Viridiplantae</taxon>
        <taxon>Streptophyta</taxon>
        <taxon>Embryophyta</taxon>
        <taxon>Tracheophyta</taxon>
        <taxon>Spermatophyta</taxon>
        <taxon>Magnoliopsida</taxon>
        <taxon>eudicotyledons</taxon>
        <taxon>Gunneridae</taxon>
        <taxon>Pentapetalae</taxon>
        <taxon>asterids</taxon>
        <taxon>campanulids</taxon>
        <taxon>Asterales</taxon>
        <taxon>Asteraceae</taxon>
        <taxon>Asteroideae</taxon>
        <taxon>Anthemideae</taxon>
        <taxon>Anthemidinae</taxon>
        <taxon>Tanacetum</taxon>
    </lineage>
</organism>
<gene>
    <name evidence="2" type="ORF">Tco_1112648</name>
</gene>
<feature type="domain" description="Reverse transcriptase Ty1/copia-type" evidence="1">
    <location>
        <begin position="14"/>
        <end position="99"/>
    </location>
</feature>
<dbReference type="InterPro" id="IPR043502">
    <property type="entry name" value="DNA/RNA_pol_sf"/>
</dbReference>